<dbReference type="Gene3D" id="6.10.140.740">
    <property type="match status" value="1"/>
</dbReference>
<evidence type="ECO:0000259" key="10">
    <source>
        <dbReference type="Pfam" id="PF00974"/>
    </source>
</evidence>
<feature type="transmembrane region" description="Helical" evidence="9">
    <location>
        <begin position="486"/>
        <end position="508"/>
    </location>
</feature>
<evidence type="ECO:0000259" key="11">
    <source>
        <dbReference type="Pfam" id="PF24833"/>
    </source>
</evidence>
<dbReference type="Gene3D" id="2.30.29.130">
    <property type="match status" value="1"/>
</dbReference>
<evidence type="ECO:0000256" key="8">
    <source>
        <dbReference type="ARBA" id="ARBA00023180"/>
    </source>
</evidence>
<evidence type="ECO:0000256" key="5">
    <source>
        <dbReference type="ARBA" id="ARBA00022879"/>
    </source>
</evidence>
<sequence>MIVLKKLTLLFFGFQCPFILIIMKPCFSLYFYPIDQNISWSPSIPYYITCPYRIQHGVDKNLDKMTMITINKIDYKTEYEVEGYLCEKFSYITTCEESWFFSRNIIREVIQNSVSFLECQNNKHLTNSYNVNEDHFLNPECIWNSRYSKSKIVYKFKDYKVKYDPYNGNLIDSIFLSGRGQNENQKTIYKNTLWIKKDQSDKQICMSGEKHEGLLFYNPFSRDDYKCQGSILREGFSPINLNNACKMTFCGKHGFRISSGEWIELLAINETSKDILDSLDCKVCPPGTKIKLHTPSLLKEETVSDILDYLYFIKCQETISKLINGLPISSLDLSYLVQNQRGLGLAYKVQFNKLYQGFSNYEALDLQTGEFSINNKSSLKINVLDFDKHWIQDNRNTEVYYGLNGLVRVGSKIMGVENINLRTGIDPILLKTHALKVVDKPNISIIHHLLEIETKEDYGNSKLEKQMGFFDVLISYWTYLNEFFTVWKVIIVIFICLILGIIIIYLKVCYRNQNLSKKKDNNIEVGSEADNQLQSLWN</sequence>
<proteinExistence type="predicted"/>
<keyword evidence="2 9" id="KW-0812">Transmembrane</keyword>
<evidence type="ECO:0000256" key="4">
    <source>
        <dbReference type="ARBA" id="ARBA00022844"/>
    </source>
</evidence>
<name>A0AAU8KYQ3_9RHAB</name>
<dbReference type="InterPro" id="IPR055447">
    <property type="entry name" value="Rhabdo_glycop_CD"/>
</dbReference>
<keyword evidence="6 9" id="KW-1133">Transmembrane helix</keyword>
<dbReference type="Pfam" id="PF00974">
    <property type="entry name" value="Rhabdo_glycop_FD"/>
    <property type="match status" value="1"/>
</dbReference>
<keyword evidence="3" id="KW-0732">Signal</keyword>
<evidence type="ECO:0000256" key="3">
    <source>
        <dbReference type="ARBA" id="ARBA00022729"/>
    </source>
</evidence>
<keyword evidence="5" id="KW-0261">Viral envelope protein</keyword>
<organism evidence="12">
    <name type="scientific">Hermetia illucens sigma-like virus 1</name>
    <dbReference type="NCBI Taxonomy" id="3139867"/>
    <lineage>
        <taxon>Viruses</taxon>
        <taxon>Riboviria</taxon>
        <taxon>Orthornavirae</taxon>
        <taxon>Negarnaviricota</taxon>
        <taxon>Haploviricotina</taxon>
        <taxon>Monjiviricetes</taxon>
        <taxon>Mononegavirales</taxon>
        <taxon>Rhabdoviridae</taxon>
        <taxon>Alpharhabdovirinae</taxon>
        <taxon>Sigmavirus</taxon>
    </lineage>
</organism>
<protein>
    <submittedName>
        <fullName evidence="12">G protein</fullName>
    </submittedName>
</protein>
<comment type="subcellular location">
    <subcellularLocation>
        <location evidence="1">Virion membrane</location>
        <topology evidence="1">Single-pass type I membrane protein</topology>
    </subcellularLocation>
</comment>
<dbReference type="GO" id="GO:0055036">
    <property type="term" value="C:virion membrane"/>
    <property type="evidence" value="ECO:0007669"/>
    <property type="project" value="UniProtKB-SubCell"/>
</dbReference>
<accession>A0AAU8KYQ3</accession>
<dbReference type="SUPFAM" id="SSF161008">
    <property type="entry name" value="Viral glycoprotein ectodomain-like"/>
    <property type="match status" value="1"/>
</dbReference>
<evidence type="ECO:0000313" key="12">
    <source>
        <dbReference type="EMBL" id="XCN29338.1"/>
    </source>
</evidence>
<dbReference type="EMBL" id="PP968022">
    <property type="protein sequence ID" value="XCN29338.1"/>
    <property type="molecule type" value="Genomic_RNA"/>
</dbReference>
<evidence type="ECO:0000256" key="7">
    <source>
        <dbReference type="ARBA" id="ARBA00023136"/>
    </source>
</evidence>
<feature type="domain" description="Spike glycoprotein fusion" evidence="10">
    <location>
        <begin position="81"/>
        <end position="179"/>
    </location>
</feature>
<keyword evidence="8" id="KW-0325">Glycoprotein</keyword>
<feature type="domain" description="Spike glycoprotein G central" evidence="11">
    <location>
        <begin position="284"/>
        <end position="390"/>
    </location>
</feature>
<evidence type="ECO:0000256" key="6">
    <source>
        <dbReference type="ARBA" id="ARBA00022989"/>
    </source>
</evidence>
<evidence type="ECO:0000256" key="1">
    <source>
        <dbReference type="ARBA" id="ARBA00004563"/>
    </source>
</evidence>
<evidence type="ECO:0000256" key="2">
    <source>
        <dbReference type="ARBA" id="ARBA00022692"/>
    </source>
</evidence>
<dbReference type="GO" id="GO:0019031">
    <property type="term" value="C:viral envelope"/>
    <property type="evidence" value="ECO:0007669"/>
    <property type="project" value="UniProtKB-KW"/>
</dbReference>
<dbReference type="InterPro" id="IPR001903">
    <property type="entry name" value="Rhabdo_glycop_FD"/>
</dbReference>
<dbReference type="Pfam" id="PF24833">
    <property type="entry name" value="Rhabdo_glycop_CD"/>
    <property type="match status" value="1"/>
</dbReference>
<reference evidence="12" key="1">
    <citation type="submission" date="2024-06" db="EMBL/GenBank/DDBJ databases">
        <title>Detection of known and novel virus sequences in the black solider fly and expression of host antiviral pathways.</title>
        <authorList>
            <person name="Walt H.K."/>
        </authorList>
    </citation>
    <scope>NUCLEOTIDE SEQUENCE</scope>
    <source>
        <strain evidence="12">HiSv1_hpl8_b</strain>
    </source>
</reference>
<feature type="transmembrane region" description="Helical" evidence="9">
    <location>
        <begin position="7"/>
        <end position="32"/>
    </location>
</feature>
<keyword evidence="7 9" id="KW-0472">Membrane</keyword>
<evidence type="ECO:0000256" key="9">
    <source>
        <dbReference type="SAM" id="Phobius"/>
    </source>
</evidence>
<keyword evidence="4" id="KW-0946">Virion</keyword>